<dbReference type="EMBL" id="JASDAP010000021">
    <property type="protein sequence ID" value="KAK1884748.1"/>
    <property type="molecule type" value="Genomic_DNA"/>
</dbReference>
<organism evidence="2 3">
    <name type="scientific">Dissostichus eleginoides</name>
    <name type="common">Patagonian toothfish</name>
    <name type="synonym">Dissostichus amissus</name>
    <dbReference type="NCBI Taxonomy" id="100907"/>
    <lineage>
        <taxon>Eukaryota</taxon>
        <taxon>Metazoa</taxon>
        <taxon>Chordata</taxon>
        <taxon>Craniata</taxon>
        <taxon>Vertebrata</taxon>
        <taxon>Euteleostomi</taxon>
        <taxon>Actinopterygii</taxon>
        <taxon>Neopterygii</taxon>
        <taxon>Teleostei</taxon>
        <taxon>Neoteleostei</taxon>
        <taxon>Acanthomorphata</taxon>
        <taxon>Eupercaria</taxon>
        <taxon>Perciformes</taxon>
        <taxon>Notothenioidei</taxon>
        <taxon>Nototheniidae</taxon>
        <taxon>Dissostichus</taxon>
    </lineage>
</organism>
<protein>
    <submittedName>
        <fullName evidence="2">V-type proton ATPase subunit E</fullName>
    </submittedName>
</protein>
<feature type="compositionally biased region" description="Basic and acidic residues" evidence="1">
    <location>
        <begin position="53"/>
        <end position="65"/>
    </location>
</feature>
<feature type="region of interest" description="Disordered" evidence="1">
    <location>
        <begin position="53"/>
        <end position="75"/>
    </location>
</feature>
<evidence type="ECO:0000256" key="1">
    <source>
        <dbReference type="SAM" id="MobiDB-lite"/>
    </source>
</evidence>
<sequence length="75" mass="8766">MQTVMSSGSSGREAEADCDEFRVFRTERQMQTVRFRVFWTERQMQTVMSLGLQDREADADRDELRSSGQRGKCRP</sequence>
<proteinExistence type="predicted"/>
<evidence type="ECO:0000313" key="3">
    <source>
        <dbReference type="Proteomes" id="UP001228049"/>
    </source>
</evidence>
<dbReference type="AlphaFoldDB" id="A0AAD9EX50"/>
<reference evidence="2" key="1">
    <citation type="submission" date="2023-04" db="EMBL/GenBank/DDBJ databases">
        <title>Chromosome-level genome of Chaenocephalus aceratus.</title>
        <authorList>
            <person name="Park H."/>
        </authorList>
    </citation>
    <scope>NUCLEOTIDE SEQUENCE</scope>
    <source>
        <strain evidence="2">DE</strain>
        <tissue evidence="2">Muscle</tissue>
    </source>
</reference>
<evidence type="ECO:0000313" key="2">
    <source>
        <dbReference type="EMBL" id="KAK1884748.1"/>
    </source>
</evidence>
<keyword evidence="3" id="KW-1185">Reference proteome</keyword>
<dbReference type="Proteomes" id="UP001228049">
    <property type="component" value="Unassembled WGS sequence"/>
</dbReference>
<comment type="caution">
    <text evidence="2">The sequence shown here is derived from an EMBL/GenBank/DDBJ whole genome shotgun (WGS) entry which is preliminary data.</text>
</comment>
<name>A0AAD9EX50_DISEL</name>
<accession>A0AAD9EX50</accession>
<gene>
    <name evidence="2" type="ORF">KUDE01_030946</name>
</gene>